<protein>
    <submittedName>
        <fullName evidence="2">Uncharacterized membrane protein</fullName>
    </submittedName>
</protein>
<organism evidence="2 3">
    <name type="scientific">Butyrivibrio hungatei</name>
    <dbReference type="NCBI Taxonomy" id="185008"/>
    <lineage>
        <taxon>Bacteria</taxon>
        <taxon>Bacillati</taxon>
        <taxon>Bacillota</taxon>
        <taxon>Clostridia</taxon>
        <taxon>Lachnospirales</taxon>
        <taxon>Lachnospiraceae</taxon>
        <taxon>Butyrivibrio</taxon>
    </lineage>
</organism>
<keyword evidence="1" id="KW-0472">Membrane</keyword>
<keyword evidence="1" id="KW-1133">Transmembrane helix</keyword>
<keyword evidence="1" id="KW-0812">Transmembrane</keyword>
<dbReference type="Proteomes" id="UP000183047">
    <property type="component" value="Unassembled WGS sequence"/>
</dbReference>
<feature type="transmembrane region" description="Helical" evidence="1">
    <location>
        <begin position="6"/>
        <end position="32"/>
    </location>
</feature>
<accession>A0A1G5AF27</accession>
<evidence type="ECO:0000256" key="1">
    <source>
        <dbReference type="SAM" id="Phobius"/>
    </source>
</evidence>
<dbReference type="AlphaFoldDB" id="A0A1G5AF27"/>
<keyword evidence="3" id="KW-1185">Reference proteome</keyword>
<evidence type="ECO:0000313" key="2">
    <source>
        <dbReference type="EMBL" id="SCX76459.1"/>
    </source>
</evidence>
<feature type="transmembrane region" description="Helical" evidence="1">
    <location>
        <begin position="114"/>
        <end position="136"/>
    </location>
</feature>
<dbReference type="PIRSF" id="PIRSF031501">
    <property type="entry name" value="QueT"/>
    <property type="match status" value="1"/>
</dbReference>
<sequence>MNNQKTLFITHAAVIAALYVVLTHVANALGLANYAIQVRFSEALTILPFFTPAAIPGLFIGCIISNITTGCMLLDVIFGSFATLLGALGTYFISHGVKKYSSPDFFCTSKLRTWLCPLPPIVANTIIVPLVLIHVYKIEGTLPYFMLTVFIGEVISCFVLGMLLLFALDKRKDAIFGNN</sequence>
<dbReference type="RefSeq" id="WP_074461036.1">
    <property type="nucleotide sequence ID" value="NZ_FMUR01000003.1"/>
</dbReference>
<dbReference type="OrthoDB" id="9786793at2"/>
<reference evidence="3" key="1">
    <citation type="submission" date="2016-10" db="EMBL/GenBank/DDBJ databases">
        <authorList>
            <person name="Varghese N."/>
            <person name="Submissions S."/>
        </authorList>
    </citation>
    <scope>NUCLEOTIDE SEQUENCE [LARGE SCALE GENOMIC DNA]</scope>
    <source>
        <strain evidence="3">XBD2006</strain>
    </source>
</reference>
<name>A0A1G5AF27_9FIRM</name>
<feature type="transmembrane region" description="Helical" evidence="1">
    <location>
        <begin position="142"/>
        <end position="168"/>
    </location>
</feature>
<dbReference type="EMBL" id="FMUR01000003">
    <property type="protein sequence ID" value="SCX76459.1"/>
    <property type="molecule type" value="Genomic_DNA"/>
</dbReference>
<dbReference type="PANTHER" id="PTHR40044:SF1">
    <property type="entry name" value="INTEGRAL MEMBRANE PROTEIN"/>
    <property type="match status" value="1"/>
</dbReference>
<proteinExistence type="predicted"/>
<gene>
    <name evidence="2" type="ORF">SAMN02910451_00193</name>
</gene>
<evidence type="ECO:0000313" key="3">
    <source>
        <dbReference type="Proteomes" id="UP000183047"/>
    </source>
</evidence>
<dbReference type="InterPro" id="IPR010387">
    <property type="entry name" value="QueT"/>
</dbReference>
<dbReference type="PANTHER" id="PTHR40044">
    <property type="entry name" value="INTEGRAL MEMBRANE PROTEIN-RELATED"/>
    <property type="match status" value="1"/>
</dbReference>
<dbReference type="Pfam" id="PF06177">
    <property type="entry name" value="QueT"/>
    <property type="match status" value="1"/>
</dbReference>
<feature type="transmembrane region" description="Helical" evidence="1">
    <location>
        <begin position="73"/>
        <end position="93"/>
    </location>
</feature>
<feature type="transmembrane region" description="Helical" evidence="1">
    <location>
        <begin position="44"/>
        <end position="67"/>
    </location>
</feature>